<dbReference type="Gene3D" id="1.20.5.190">
    <property type="match status" value="1"/>
</dbReference>
<dbReference type="EMBL" id="CP048617">
    <property type="protein sequence ID" value="QIB27560.1"/>
    <property type="molecule type" value="Genomic_DNA"/>
</dbReference>
<evidence type="ECO:0000313" key="1">
    <source>
        <dbReference type="EMBL" id="QIB27560.1"/>
    </source>
</evidence>
<gene>
    <name evidence="1" type="ORF">G3A45_09835</name>
</gene>
<accession>A0A6P1YE04</accession>
<organism evidence="1 2">
    <name type="scientific">Caloranaerobacter azorensis</name>
    <dbReference type="NCBI Taxonomy" id="116090"/>
    <lineage>
        <taxon>Bacteria</taxon>
        <taxon>Bacillati</taxon>
        <taxon>Bacillota</taxon>
        <taxon>Tissierellia</taxon>
        <taxon>Tissierellales</taxon>
        <taxon>Thermohalobacteraceae</taxon>
        <taxon>Caloranaerobacter</taxon>
    </lineage>
</organism>
<name>A0A6P1YE04_9FIRM</name>
<sequence>MILNMNEELLNSIRAIIKEELKPVKVSIHNMEDDINSMKGDISGLKDGFDNMKVDIDSMKGDIKSIKTLQEEDHLILKALEHKAEINKAEHDKIINNLAHLNGKITNMKNTLKSIKEDNKSIIEVLGEHEISIRTLKRRPV</sequence>
<proteinExistence type="predicted"/>
<evidence type="ECO:0000313" key="2">
    <source>
        <dbReference type="Proteomes" id="UP000464452"/>
    </source>
</evidence>
<protein>
    <submittedName>
        <fullName evidence="1">Uncharacterized protein</fullName>
    </submittedName>
</protein>
<dbReference type="RefSeq" id="WP_163235383.1">
    <property type="nucleotide sequence ID" value="NZ_CP048617.1"/>
</dbReference>
<dbReference type="KEGG" id="cazo:G3A45_09835"/>
<reference evidence="1 2" key="1">
    <citation type="submission" date="2020-02" db="EMBL/GenBank/DDBJ databases">
        <title>Thermophilic hydrogen producing bacteria, Caloranaerobacter azorensis.</title>
        <authorList>
            <person name="Baek K."/>
        </authorList>
    </citation>
    <scope>NUCLEOTIDE SEQUENCE [LARGE SCALE GENOMIC DNA]</scope>
    <source>
        <strain evidence="1 2">T3-1</strain>
    </source>
</reference>
<dbReference type="Proteomes" id="UP000464452">
    <property type="component" value="Chromosome"/>
</dbReference>
<dbReference type="AlphaFoldDB" id="A0A6P1YE04"/>